<evidence type="ECO:0000256" key="7">
    <source>
        <dbReference type="ARBA" id="ARBA00022660"/>
    </source>
</evidence>
<sequence>MTDNNETSGATPEEESRVPKRVIGTPSPTGTHELLPEDKSEQGASGYVLDEKKARKAERVAAAFFTLSFLAGIAFIVFYAVWPGHVGNIDRAARSNYTLGTALTVVFLGLAVGMTIWVRHLVTTKEIIQERHTLSSTAEDRQVFNQYFQEGTEESGLLKRRLLRRTLLLAAAPLGLLPLILLRDLGPLPEKKLRHTAWKKGTRLVVDGTGQPLKAADFDSPGGIITVIPEGAEDNLDEIATSTVLLLHLPEDQLKVKKGRENWHVGGIIAYSKICTHVGCPAALYEQTTHHILCPCHQSTFDATNSAKVIFGPAARPLPQLPIGVDSEGYLIATSDFHEPVGPSFWERGRPKA</sequence>
<name>A0ABP8QA93_9ACTN</name>
<evidence type="ECO:0000313" key="25">
    <source>
        <dbReference type="Proteomes" id="UP001500503"/>
    </source>
</evidence>
<evidence type="ECO:0000313" key="24">
    <source>
        <dbReference type="EMBL" id="GAA4500118.1"/>
    </source>
</evidence>
<keyword evidence="7" id="KW-0679">Respiratory chain</keyword>
<evidence type="ECO:0000256" key="5">
    <source>
        <dbReference type="ARBA" id="ARBA00022448"/>
    </source>
</evidence>
<dbReference type="InterPro" id="IPR017941">
    <property type="entry name" value="Rieske_2Fe-2S"/>
</dbReference>
<dbReference type="PRINTS" id="PR00162">
    <property type="entry name" value="RIESKE"/>
</dbReference>
<keyword evidence="16 22" id="KW-0472">Membrane</keyword>
<keyword evidence="9" id="KW-0001">2Fe-2S</keyword>
<keyword evidence="12 22" id="KW-1133">Transmembrane helix</keyword>
<comment type="caution">
    <text evidence="24">The sequence shown here is derived from an EMBL/GenBank/DDBJ whole genome shotgun (WGS) entry which is preliminary data.</text>
</comment>
<keyword evidence="5" id="KW-0813">Transport</keyword>
<reference evidence="25" key="1">
    <citation type="journal article" date="2019" name="Int. J. Syst. Evol. Microbiol.">
        <title>The Global Catalogue of Microorganisms (GCM) 10K type strain sequencing project: providing services to taxonomists for standard genome sequencing and annotation.</title>
        <authorList>
            <consortium name="The Broad Institute Genomics Platform"/>
            <consortium name="The Broad Institute Genome Sequencing Center for Infectious Disease"/>
            <person name="Wu L."/>
            <person name="Ma J."/>
        </authorList>
    </citation>
    <scope>NUCLEOTIDE SEQUENCE [LARGE SCALE GENOMIC DNA]</scope>
    <source>
        <strain evidence="25">JCM 17933</strain>
    </source>
</reference>
<evidence type="ECO:0000256" key="12">
    <source>
        <dbReference type="ARBA" id="ARBA00022989"/>
    </source>
</evidence>
<feature type="transmembrane region" description="Helical" evidence="22">
    <location>
        <begin position="60"/>
        <end position="82"/>
    </location>
</feature>
<evidence type="ECO:0000256" key="20">
    <source>
        <dbReference type="ARBA" id="ARBA00034078"/>
    </source>
</evidence>
<dbReference type="RefSeq" id="WP_345467494.1">
    <property type="nucleotide sequence ID" value="NZ_BAABHF010000025.1"/>
</dbReference>
<protein>
    <recommendedName>
        <fullName evidence="4">Cytochrome bc1 complex Rieske iron-sulfur subunit</fullName>
    </recommendedName>
    <alternativeName>
        <fullName evidence="18">Cytochrome bc1 reductase complex subunit QcrA</fullName>
    </alternativeName>
    <alternativeName>
        <fullName evidence="19">Rieske iron-sulfur protein</fullName>
    </alternativeName>
</protein>
<keyword evidence="17" id="KW-1015">Disulfide bond</keyword>
<feature type="region of interest" description="Disordered" evidence="21">
    <location>
        <begin position="1"/>
        <end position="40"/>
    </location>
</feature>
<keyword evidence="25" id="KW-1185">Reference proteome</keyword>
<dbReference type="EMBL" id="BAABHF010000025">
    <property type="protein sequence ID" value="GAA4500118.1"/>
    <property type="molecule type" value="Genomic_DNA"/>
</dbReference>
<keyword evidence="10" id="KW-0479">Metal-binding</keyword>
<evidence type="ECO:0000256" key="10">
    <source>
        <dbReference type="ARBA" id="ARBA00022723"/>
    </source>
</evidence>
<evidence type="ECO:0000256" key="19">
    <source>
        <dbReference type="ARBA" id="ARBA00032409"/>
    </source>
</evidence>
<dbReference type="Proteomes" id="UP001500503">
    <property type="component" value="Unassembled WGS sequence"/>
</dbReference>
<accession>A0ABP8QA93</accession>
<evidence type="ECO:0000259" key="23">
    <source>
        <dbReference type="PROSITE" id="PS51296"/>
    </source>
</evidence>
<evidence type="ECO:0000256" key="4">
    <source>
        <dbReference type="ARBA" id="ARBA00015816"/>
    </source>
</evidence>
<dbReference type="Pfam" id="PF19297">
    <property type="entry name" value="QcrA_N"/>
    <property type="match status" value="1"/>
</dbReference>
<evidence type="ECO:0000256" key="8">
    <source>
        <dbReference type="ARBA" id="ARBA00022692"/>
    </source>
</evidence>
<comment type="function">
    <text evidence="1">Iron-sulfur subunit of the cytochrome bc1 complex, an essential component of the respiratory electron transport chain required for ATP synthesis. The bc1 complex catalyzes the oxidation of menaquinol and the reduction of cytochrome c in the respiratory chain. The bc1 complex operates through a Q-cycle mechanism that couples electron transfer to generation of the proton gradient that drives ATP synthesis.</text>
</comment>
<dbReference type="InterPro" id="IPR036922">
    <property type="entry name" value="Rieske_2Fe-2S_sf"/>
</dbReference>
<dbReference type="InterPro" id="IPR045603">
    <property type="entry name" value="QcrA_N"/>
</dbReference>
<evidence type="ECO:0000256" key="13">
    <source>
        <dbReference type="ARBA" id="ARBA00023002"/>
    </source>
</evidence>
<evidence type="ECO:0000256" key="16">
    <source>
        <dbReference type="ARBA" id="ARBA00023136"/>
    </source>
</evidence>
<evidence type="ECO:0000256" key="18">
    <source>
        <dbReference type="ARBA" id="ARBA00029586"/>
    </source>
</evidence>
<keyword evidence="15" id="KW-0411">Iron-sulfur</keyword>
<evidence type="ECO:0000256" key="22">
    <source>
        <dbReference type="SAM" id="Phobius"/>
    </source>
</evidence>
<keyword evidence="13" id="KW-0560">Oxidoreductase</keyword>
<organism evidence="24 25">
    <name type="scientific">Actinoallomurus oryzae</name>
    <dbReference type="NCBI Taxonomy" id="502180"/>
    <lineage>
        <taxon>Bacteria</taxon>
        <taxon>Bacillati</taxon>
        <taxon>Actinomycetota</taxon>
        <taxon>Actinomycetes</taxon>
        <taxon>Streptosporangiales</taxon>
        <taxon>Thermomonosporaceae</taxon>
        <taxon>Actinoallomurus</taxon>
    </lineage>
</organism>
<evidence type="ECO:0000256" key="17">
    <source>
        <dbReference type="ARBA" id="ARBA00023157"/>
    </source>
</evidence>
<keyword evidence="11" id="KW-0249">Electron transport</keyword>
<comment type="cofactor">
    <cofactor evidence="20">
        <name>[2Fe-2S] cluster</name>
        <dbReference type="ChEBI" id="CHEBI:190135"/>
    </cofactor>
</comment>
<dbReference type="PANTHER" id="PTHR10134">
    <property type="entry name" value="CYTOCHROME B-C1 COMPLEX SUBUNIT RIESKE, MITOCHONDRIAL"/>
    <property type="match status" value="1"/>
</dbReference>
<dbReference type="Pfam" id="PF00355">
    <property type="entry name" value="Rieske"/>
    <property type="match status" value="1"/>
</dbReference>
<feature type="transmembrane region" description="Helical" evidence="22">
    <location>
        <begin position="102"/>
        <end position="122"/>
    </location>
</feature>
<evidence type="ECO:0000256" key="21">
    <source>
        <dbReference type="SAM" id="MobiDB-lite"/>
    </source>
</evidence>
<feature type="domain" description="Rieske" evidence="23">
    <location>
        <begin position="231"/>
        <end position="332"/>
    </location>
</feature>
<evidence type="ECO:0000256" key="2">
    <source>
        <dbReference type="ARBA" id="ARBA00004651"/>
    </source>
</evidence>
<dbReference type="Gene3D" id="2.102.10.10">
    <property type="entry name" value="Rieske [2Fe-2S] iron-sulphur domain"/>
    <property type="match status" value="1"/>
</dbReference>
<evidence type="ECO:0000256" key="3">
    <source>
        <dbReference type="ARBA" id="ARBA00010651"/>
    </source>
</evidence>
<feature type="compositionally biased region" description="Polar residues" evidence="21">
    <location>
        <begin position="1"/>
        <end position="10"/>
    </location>
</feature>
<comment type="subcellular location">
    <subcellularLocation>
        <location evidence="2">Cell membrane</location>
        <topology evidence="2">Multi-pass membrane protein</topology>
    </subcellularLocation>
</comment>
<gene>
    <name evidence="24" type="ORF">GCM10023191_048020</name>
</gene>
<keyword evidence="8 22" id="KW-0812">Transmembrane</keyword>
<evidence type="ECO:0000256" key="15">
    <source>
        <dbReference type="ARBA" id="ARBA00023014"/>
    </source>
</evidence>
<keyword evidence="6" id="KW-1003">Cell membrane</keyword>
<proteinExistence type="inferred from homology"/>
<evidence type="ECO:0000256" key="9">
    <source>
        <dbReference type="ARBA" id="ARBA00022714"/>
    </source>
</evidence>
<dbReference type="PROSITE" id="PS51296">
    <property type="entry name" value="RIESKE"/>
    <property type="match status" value="1"/>
</dbReference>
<dbReference type="CDD" id="cd03467">
    <property type="entry name" value="Rieske"/>
    <property type="match status" value="1"/>
</dbReference>
<evidence type="ECO:0000256" key="1">
    <source>
        <dbReference type="ARBA" id="ARBA00002494"/>
    </source>
</evidence>
<dbReference type="InterPro" id="IPR005805">
    <property type="entry name" value="Rieske_Fe-S_prot_C"/>
</dbReference>
<dbReference type="SUPFAM" id="SSF50022">
    <property type="entry name" value="ISP domain"/>
    <property type="match status" value="1"/>
</dbReference>
<evidence type="ECO:0000256" key="11">
    <source>
        <dbReference type="ARBA" id="ARBA00022982"/>
    </source>
</evidence>
<dbReference type="InterPro" id="IPR014349">
    <property type="entry name" value="Rieske_Fe-S_prot"/>
</dbReference>
<keyword evidence="14" id="KW-0408">Iron</keyword>
<evidence type="ECO:0000256" key="14">
    <source>
        <dbReference type="ARBA" id="ARBA00023004"/>
    </source>
</evidence>
<comment type="similarity">
    <text evidence="3">Belongs to the Rieske iron-sulfur protein family.</text>
</comment>
<feature type="transmembrane region" description="Helical" evidence="22">
    <location>
        <begin position="167"/>
        <end position="186"/>
    </location>
</feature>
<evidence type="ECO:0000256" key="6">
    <source>
        <dbReference type="ARBA" id="ARBA00022475"/>
    </source>
</evidence>